<evidence type="ECO:0000313" key="4">
    <source>
        <dbReference type="EMBL" id="KAF4460115.1"/>
    </source>
</evidence>
<dbReference type="OrthoDB" id="2418081at2759"/>
<protein>
    <submittedName>
        <fullName evidence="4">Acyl- thioesterase</fullName>
    </submittedName>
</protein>
<accession>A0A8H4L1U4</accession>
<evidence type="ECO:0000256" key="2">
    <source>
        <dbReference type="SAM" id="MobiDB-lite"/>
    </source>
</evidence>
<evidence type="ECO:0000313" key="5">
    <source>
        <dbReference type="Proteomes" id="UP000554235"/>
    </source>
</evidence>
<dbReference type="Gene3D" id="3.40.50.1820">
    <property type="entry name" value="alpha/beta hydrolase"/>
    <property type="match status" value="1"/>
</dbReference>
<dbReference type="GO" id="GO:0008474">
    <property type="term" value="F:palmitoyl-(protein) hydrolase activity"/>
    <property type="evidence" value="ECO:0007669"/>
    <property type="project" value="TreeGrafter"/>
</dbReference>
<reference evidence="4 5" key="1">
    <citation type="submission" date="2020-01" db="EMBL/GenBank/DDBJ databases">
        <title>Identification and distribution of gene clusters putatively required for synthesis of sphingolipid metabolism inhibitors in phylogenetically diverse species of the filamentous fungus Fusarium.</title>
        <authorList>
            <person name="Kim H.-S."/>
            <person name="Busman M."/>
            <person name="Brown D.W."/>
            <person name="Divon H."/>
            <person name="Uhlig S."/>
            <person name="Proctor R.H."/>
        </authorList>
    </citation>
    <scope>NUCLEOTIDE SEQUENCE [LARGE SCALE GENOMIC DNA]</scope>
    <source>
        <strain evidence="4 5">NRRL 20459</strain>
    </source>
</reference>
<name>A0A8H4L1U4_9HYPO</name>
<dbReference type="PANTHER" id="PTHR10655:SF63">
    <property type="entry name" value="PHOSPHOLIPASE_CARBOXYLESTERASE_THIOESTERASE DOMAIN-CONTAINING PROTEIN"/>
    <property type="match status" value="1"/>
</dbReference>
<dbReference type="InterPro" id="IPR003140">
    <property type="entry name" value="PLipase/COase/thioEstase"/>
</dbReference>
<dbReference type="AlphaFoldDB" id="A0A8H4L1U4"/>
<gene>
    <name evidence="4" type="ORF">FALBO_13113</name>
</gene>
<dbReference type="Proteomes" id="UP000554235">
    <property type="component" value="Unassembled WGS sequence"/>
</dbReference>
<keyword evidence="5" id="KW-1185">Reference proteome</keyword>
<dbReference type="InterPro" id="IPR050565">
    <property type="entry name" value="LYPA1-2/EST-like"/>
</dbReference>
<evidence type="ECO:0000256" key="1">
    <source>
        <dbReference type="ARBA" id="ARBA00006499"/>
    </source>
</evidence>
<sequence length="298" mass="32892">MSDSNASSANRAAGEPLYIVEPREPHTHTFVLLHGLGSNGEKFGTELLDTGLTSFGHKLTALFPGARFVFPTSKRRRSTAFGRSMLTQWFDIVRIEEPSYRKERQLDGLSESAREIREIIATELQKVKPQNLIIGGLSQGCAMSLAVLLSLEHPVGGYIGMSGFLTYQSDLETAVKDEDDDDNPFEDSDEAEEQTSTVKAQAMQRDILGLELLDHPSHDATAFTTPVFLGHGEVDEKVPLALGEGAAQLMRDAGYQVDWKCYQNQGHWYKIPDEIDDVCNFIASKVGWEITKPVASAT</sequence>
<dbReference type="GO" id="GO:0005737">
    <property type="term" value="C:cytoplasm"/>
    <property type="evidence" value="ECO:0007669"/>
    <property type="project" value="TreeGrafter"/>
</dbReference>
<feature type="compositionally biased region" description="Acidic residues" evidence="2">
    <location>
        <begin position="177"/>
        <end position="193"/>
    </location>
</feature>
<comment type="caution">
    <text evidence="4">The sequence shown here is derived from an EMBL/GenBank/DDBJ whole genome shotgun (WGS) entry which is preliminary data.</text>
</comment>
<organism evidence="4 5">
    <name type="scientific">Fusarium albosuccineum</name>
    <dbReference type="NCBI Taxonomy" id="1237068"/>
    <lineage>
        <taxon>Eukaryota</taxon>
        <taxon>Fungi</taxon>
        <taxon>Dikarya</taxon>
        <taxon>Ascomycota</taxon>
        <taxon>Pezizomycotina</taxon>
        <taxon>Sordariomycetes</taxon>
        <taxon>Hypocreomycetidae</taxon>
        <taxon>Hypocreales</taxon>
        <taxon>Nectriaceae</taxon>
        <taxon>Fusarium</taxon>
        <taxon>Fusarium decemcellulare species complex</taxon>
    </lineage>
</organism>
<dbReference type="GO" id="GO:0052689">
    <property type="term" value="F:carboxylic ester hydrolase activity"/>
    <property type="evidence" value="ECO:0007669"/>
    <property type="project" value="TreeGrafter"/>
</dbReference>
<feature type="domain" description="Phospholipase/carboxylesterase/thioesterase" evidence="3">
    <location>
        <begin position="220"/>
        <end position="283"/>
    </location>
</feature>
<dbReference type="Pfam" id="PF02230">
    <property type="entry name" value="Abhydrolase_2"/>
    <property type="match status" value="2"/>
</dbReference>
<dbReference type="SUPFAM" id="SSF53474">
    <property type="entry name" value="alpha/beta-Hydrolases"/>
    <property type="match status" value="1"/>
</dbReference>
<proteinExistence type="inferred from homology"/>
<feature type="domain" description="Phospholipase/carboxylesterase/thioesterase" evidence="3">
    <location>
        <begin position="18"/>
        <end position="173"/>
    </location>
</feature>
<dbReference type="InterPro" id="IPR029058">
    <property type="entry name" value="AB_hydrolase_fold"/>
</dbReference>
<comment type="similarity">
    <text evidence="1">Belongs to the AB hydrolase superfamily. AB hydrolase 2 family.</text>
</comment>
<evidence type="ECO:0000259" key="3">
    <source>
        <dbReference type="Pfam" id="PF02230"/>
    </source>
</evidence>
<dbReference type="PANTHER" id="PTHR10655">
    <property type="entry name" value="LYSOPHOSPHOLIPASE-RELATED"/>
    <property type="match status" value="1"/>
</dbReference>
<feature type="region of interest" description="Disordered" evidence="2">
    <location>
        <begin position="176"/>
        <end position="195"/>
    </location>
</feature>
<dbReference type="EMBL" id="JAADYS010002013">
    <property type="protein sequence ID" value="KAF4460115.1"/>
    <property type="molecule type" value="Genomic_DNA"/>
</dbReference>